<keyword evidence="1" id="KW-0812">Transmembrane</keyword>
<accession>A0AA96V959</accession>
<dbReference type="Proteomes" id="UP001302662">
    <property type="component" value="Chromosome"/>
</dbReference>
<name>A0AA96V959_9EURY</name>
<organism evidence="2 3">
    <name type="scientific">Methanimicrococcus stummii</name>
    <dbReference type="NCBI Taxonomy" id="3028294"/>
    <lineage>
        <taxon>Archaea</taxon>
        <taxon>Methanobacteriati</taxon>
        <taxon>Methanobacteriota</taxon>
        <taxon>Stenosarchaea group</taxon>
        <taxon>Methanomicrobia</taxon>
        <taxon>Methanosarcinales</taxon>
        <taxon>Methanosarcinaceae</taxon>
        <taxon>Methanimicrococcus</taxon>
    </lineage>
</organism>
<dbReference type="RefSeq" id="WP_316559729.1">
    <property type="nucleotide sequence ID" value="NZ_CP131062.1"/>
</dbReference>
<keyword evidence="3" id="KW-1185">Reference proteome</keyword>
<feature type="transmembrane region" description="Helical" evidence="1">
    <location>
        <begin position="7"/>
        <end position="32"/>
    </location>
</feature>
<sequence>MTEINKGFVLLLELIIAVGAILFFAGLCIEIFNLTAPMTSELGVILGGVLVLIGGFSLAFYSSKPDKTENAVH</sequence>
<dbReference type="GeneID" id="85196814"/>
<dbReference type="AlphaFoldDB" id="A0AA96V959"/>
<feature type="transmembrane region" description="Helical" evidence="1">
    <location>
        <begin position="44"/>
        <end position="61"/>
    </location>
</feature>
<proteinExistence type="predicted"/>
<keyword evidence="1" id="KW-0472">Membrane</keyword>
<dbReference type="KEGG" id="mees:MmiEs2_03640"/>
<reference evidence="2 3" key="1">
    <citation type="submission" date="2023-07" db="EMBL/GenBank/DDBJ databases">
        <title>Closed genome sequence of Methanimicrococcus sp. Es2.</title>
        <authorList>
            <person name="Protasov E."/>
            <person name="Platt K."/>
            <person name="Reeh H."/>
            <person name="Poehlein A."/>
            <person name="Daniel R."/>
            <person name="Brune A."/>
        </authorList>
    </citation>
    <scope>NUCLEOTIDE SEQUENCE [LARGE SCALE GENOMIC DNA]</scope>
    <source>
        <strain evidence="2 3">Es2</strain>
    </source>
</reference>
<protein>
    <submittedName>
        <fullName evidence="2">Uncharacterized protein</fullName>
    </submittedName>
</protein>
<evidence type="ECO:0000256" key="1">
    <source>
        <dbReference type="SAM" id="Phobius"/>
    </source>
</evidence>
<keyword evidence="1" id="KW-1133">Transmembrane helix</keyword>
<gene>
    <name evidence="2" type="ORF">MmiEs2_03640</name>
</gene>
<dbReference type="EMBL" id="CP131062">
    <property type="protein sequence ID" value="WNY28181.1"/>
    <property type="molecule type" value="Genomic_DNA"/>
</dbReference>
<evidence type="ECO:0000313" key="2">
    <source>
        <dbReference type="EMBL" id="WNY28181.1"/>
    </source>
</evidence>
<evidence type="ECO:0000313" key="3">
    <source>
        <dbReference type="Proteomes" id="UP001302662"/>
    </source>
</evidence>